<dbReference type="CDD" id="cd16328">
    <property type="entry name" value="RseA_N"/>
    <property type="match status" value="1"/>
</dbReference>
<keyword evidence="1" id="KW-0472">Membrane</keyword>
<evidence type="ECO:0000313" key="4">
    <source>
        <dbReference type="Proteomes" id="UP001549320"/>
    </source>
</evidence>
<dbReference type="Proteomes" id="UP001549320">
    <property type="component" value="Unassembled WGS sequence"/>
</dbReference>
<dbReference type="InterPro" id="IPR036147">
    <property type="entry name" value="Anti-sigma_E_RseA_N_sf"/>
</dbReference>
<evidence type="ECO:0000256" key="1">
    <source>
        <dbReference type="SAM" id="Phobius"/>
    </source>
</evidence>
<reference evidence="3 4" key="1">
    <citation type="submission" date="2024-06" db="EMBL/GenBank/DDBJ databases">
        <title>Sorghum-associated microbial communities from plants grown in Nebraska, USA.</title>
        <authorList>
            <person name="Schachtman D."/>
        </authorList>
    </citation>
    <scope>NUCLEOTIDE SEQUENCE [LARGE SCALE GENOMIC DNA]</scope>
    <source>
        <strain evidence="3 4">2709</strain>
    </source>
</reference>
<organism evidence="3 4">
    <name type="scientific">Ottowia thiooxydans</name>
    <dbReference type="NCBI Taxonomy" id="219182"/>
    <lineage>
        <taxon>Bacteria</taxon>
        <taxon>Pseudomonadati</taxon>
        <taxon>Pseudomonadota</taxon>
        <taxon>Betaproteobacteria</taxon>
        <taxon>Burkholderiales</taxon>
        <taxon>Comamonadaceae</taxon>
        <taxon>Ottowia</taxon>
    </lineage>
</organism>
<evidence type="ECO:0000313" key="3">
    <source>
        <dbReference type="EMBL" id="MET4576338.1"/>
    </source>
</evidence>
<protein>
    <submittedName>
        <fullName evidence="3">Sigma-E factor negative regulatory protein RseA</fullName>
    </submittedName>
</protein>
<keyword evidence="4" id="KW-1185">Reference proteome</keyword>
<feature type="domain" description="Anti sigma-E protein RseA N-terminal" evidence="2">
    <location>
        <begin position="15"/>
        <end position="67"/>
    </location>
</feature>
<dbReference type="Gene3D" id="1.10.10.880">
    <property type="entry name" value="Anti sigma-E protein RseA, N-terminal domain"/>
    <property type="match status" value="1"/>
</dbReference>
<proteinExistence type="predicted"/>
<name>A0ABV2Q5M5_9BURK</name>
<accession>A0ABV2Q5M5</accession>
<comment type="caution">
    <text evidence="3">The sequence shown here is derived from an EMBL/GenBank/DDBJ whole genome shotgun (WGS) entry which is preliminary data.</text>
</comment>
<keyword evidence="1" id="KW-1133">Transmembrane helix</keyword>
<evidence type="ECO:0000259" key="2">
    <source>
        <dbReference type="Pfam" id="PF03872"/>
    </source>
</evidence>
<dbReference type="Pfam" id="PF03872">
    <property type="entry name" value="RseA_N"/>
    <property type="match status" value="1"/>
</dbReference>
<keyword evidence="1" id="KW-0812">Transmembrane</keyword>
<feature type="transmembrane region" description="Helical" evidence="1">
    <location>
        <begin position="114"/>
        <end position="137"/>
    </location>
</feature>
<gene>
    <name evidence="3" type="ORF">ABIE13_001447</name>
</gene>
<sequence>MMVNMKTQEQTQLCEQVSALMDGQLSGAEFDAAAQNASLGEMRESWHLYHVIGDVLRSPELADCRRDALFLERLGERLKLETPVPVAVMPVALDASIPVAVEERMGRSAANDGVFRWKLVAGFASFAAVAAIGWGALGSLGPRPAGPQMAQNGTPGLSLVQPAVSVAETEPPVMLRDARLDELLSAHRQASGASALGDASGFLRNATFEGPSR</sequence>
<dbReference type="EMBL" id="JBEPSH010000003">
    <property type="protein sequence ID" value="MET4576338.1"/>
    <property type="molecule type" value="Genomic_DNA"/>
</dbReference>
<dbReference type="SUPFAM" id="SSF89069">
    <property type="entry name" value="N-terminal, cytoplasmic domain of anti-sigmaE factor RseA"/>
    <property type="match status" value="1"/>
</dbReference>
<dbReference type="InterPro" id="IPR005572">
    <property type="entry name" value="Anti-sigma_E_RseA_N"/>
</dbReference>